<evidence type="ECO:0000313" key="1">
    <source>
        <dbReference type="EMBL" id="JAD29974.1"/>
    </source>
</evidence>
<proteinExistence type="predicted"/>
<protein>
    <submittedName>
        <fullName evidence="1">Uncharacterized protein</fullName>
    </submittedName>
</protein>
<organism evidence="1">
    <name type="scientific">Arundo donax</name>
    <name type="common">Giant reed</name>
    <name type="synonym">Donax arundinaceus</name>
    <dbReference type="NCBI Taxonomy" id="35708"/>
    <lineage>
        <taxon>Eukaryota</taxon>
        <taxon>Viridiplantae</taxon>
        <taxon>Streptophyta</taxon>
        <taxon>Embryophyta</taxon>
        <taxon>Tracheophyta</taxon>
        <taxon>Spermatophyta</taxon>
        <taxon>Magnoliopsida</taxon>
        <taxon>Liliopsida</taxon>
        <taxon>Poales</taxon>
        <taxon>Poaceae</taxon>
        <taxon>PACMAD clade</taxon>
        <taxon>Arundinoideae</taxon>
        <taxon>Arundineae</taxon>
        <taxon>Arundo</taxon>
    </lineage>
</organism>
<reference evidence="1" key="2">
    <citation type="journal article" date="2015" name="Data Brief">
        <title>Shoot transcriptome of the giant reed, Arundo donax.</title>
        <authorList>
            <person name="Barrero R.A."/>
            <person name="Guerrero F.D."/>
            <person name="Moolhuijzen P."/>
            <person name="Goolsby J.A."/>
            <person name="Tidwell J."/>
            <person name="Bellgard S.E."/>
            <person name="Bellgard M.I."/>
        </authorList>
    </citation>
    <scope>NUCLEOTIDE SEQUENCE</scope>
    <source>
        <tissue evidence="1">Shoot tissue taken approximately 20 cm above the soil surface</tissue>
    </source>
</reference>
<dbReference type="EMBL" id="GBRH01267921">
    <property type="protein sequence ID" value="JAD29974.1"/>
    <property type="molecule type" value="Transcribed_RNA"/>
</dbReference>
<sequence>MAASAYSACFPFLSLLPAFPFRGWSAFYIHCLELNDNAGSFLTCSFLLLRKY</sequence>
<accession>A0A0A8YSI7</accession>
<name>A0A0A8YSI7_ARUDO</name>
<dbReference type="AlphaFoldDB" id="A0A0A8YSI7"/>
<reference evidence="1" key="1">
    <citation type="submission" date="2014-09" db="EMBL/GenBank/DDBJ databases">
        <authorList>
            <person name="Magalhaes I.L.F."/>
            <person name="Oliveira U."/>
            <person name="Santos F.R."/>
            <person name="Vidigal T.H.D.A."/>
            <person name="Brescovit A.D."/>
            <person name="Santos A.J."/>
        </authorList>
    </citation>
    <scope>NUCLEOTIDE SEQUENCE</scope>
    <source>
        <tissue evidence="1">Shoot tissue taken approximately 20 cm above the soil surface</tissue>
    </source>
</reference>